<dbReference type="Proteomes" id="UP000271003">
    <property type="component" value="Chromosome"/>
</dbReference>
<dbReference type="EMBL" id="AP018786">
    <property type="protein sequence ID" value="BBF23422.1"/>
    <property type="molecule type" value="Genomic_DNA"/>
</dbReference>
<proteinExistence type="predicted"/>
<protein>
    <submittedName>
        <fullName evidence="4">AraC family transcriptional regulator</fullName>
    </submittedName>
</protein>
<dbReference type="Pfam" id="PF12833">
    <property type="entry name" value="HTH_18"/>
    <property type="match status" value="1"/>
</dbReference>
<dbReference type="PANTHER" id="PTHR43436">
    <property type="entry name" value="ARAC-FAMILY TRANSCRIPTIONAL REGULATOR"/>
    <property type="match status" value="1"/>
</dbReference>
<dbReference type="RefSeq" id="WP_120177034.1">
    <property type="nucleotide sequence ID" value="NZ_AP018786.1"/>
</dbReference>
<dbReference type="PROSITE" id="PS01124">
    <property type="entry name" value="HTH_ARAC_FAMILY_2"/>
    <property type="match status" value="1"/>
</dbReference>
<evidence type="ECO:0000313" key="4">
    <source>
        <dbReference type="EMBL" id="BBF23422.1"/>
    </source>
</evidence>
<keyword evidence="5" id="KW-1185">Reference proteome</keyword>
<accession>A0A2Z6IAQ1</accession>
<dbReference type="SMART" id="SM00342">
    <property type="entry name" value="HTH_ARAC"/>
    <property type="match status" value="1"/>
</dbReference>
<dbReference type="InterPro" id="IPR009594">
    <property type="entry name" value="Tscrpt_reg_HTH_AraC_N"/>
</dbReference>
<dbReference type="AlphaFoldDB" id="A0A2Z6IAQ1"/>
<keyword evidence="2" id="KW-0804">Transcription</keyword>
<evidence type="ECO:0000313" key="5">
    <source>
        <dbReference type="Proteomes" id="UP000271003"/>
    </source>
</evidence>
<dbReference type="OrthoDB" id="34150at2"/>
<reference evidence="4 5" key="1">
    <citation type="journal article" date="2018" name="Int. J. Syst. Evol. Microbiol.">
        <title>Mesosutterella multiformis gen. nov., sp. nov., a member of the family Sutterellaceae and Sutterella megalosphaeroides sp. nov., isolated from human faeces.</title>
        <authorList>
            <person name="Sakamoto M."/>
            <person name="Ikeyama N."/>
            <person name="Kunihiro T."/>
            <person name="Iino T."/>
            <person name="Yuki M."/>
            <person name="Ohkuma M."/>
        </authorList>
    </citation>
    <scope>NUCLEOTIDE SEQUENCE [LARGE SCALE GENOMIC DNA]</scope>
    <source>
        <strain evidence="4 5">6FBBBH3</strain>
    </source>
</reference>
<dbReference type="Pfam" id="PF06719">
    <property type="entry name" value="AraC_N"/>
    <property type="match status" value="1"/>
</dbReference>
<gene>
    <name evidence="4" type="ORF">SUTMEG_13130</name>
</gene>
<feature type="domain" description="HTH araC/xylS-type" evidence="3">
    <location>
        <begin position="281"/>
        <end position="379"/>
    </location>
</feature>
<evidence type="ECO:0000256" key="2">
    <source>
        <dbReference type="ARBA" id="ARBA00023163"/>
    </source>
</evidence>
<organism evidence="4 5">
    <name type="scientific">Sutterella megalosphaeroides</name>
    <dbReference type="NCBI Taxonomy" id="2494234"/>
    <lineage>
        <taxon>Bacteria</taxon>
        <taxon>Pseudomonadati</taxon>
        <taxon>Pseudomonadota</taxon>
        <taxon>Betaproteobacteria</taxon>
        <taxon>Burkholderiales</taxon>
        <taxon>Sutterellaceae</taxon>
        <taxon>Sutterella</taxon>
    </lineage>
</organism>
<evidence type="ECO:0000259" key="3">
    <source>
        <dbReference type="PROSITE" id="PS01124"/>
    </source>
</evidence>
<keyword evidence="1" id="KW-0805">Transcription regulation</keyword>
<dbReference type="GO" id="GO:0043565">
    <property type="term" value="F:sequence-specific DNA binding"/>
    <property type="evidence" value="ECO:0007669"/>
    <property type="project" value="InterPro"/>
</dbReference>
<dbReference type="KEGG" id="sutt:SUTMEG_13130"/>
<dbReference type="GO" id="GO:0003700">
    <property type="term" value="F:DNA-binding transcription factor activity"/>
    <property type="evidence" value="ECO:0007669"/>
    <property type="project" value="InterPro"/>
</dbReference>
<dbReference type="InterPro" id="IPR009057">
    <property type="entry name" value="Homeodomain-like_sf"/>
</dbReference>
<dbReference type="SUPFAM" id="SSF46689">
    <property type="entry name" value="Homeodomain-like"/>
    <property type="match status" value="2"/>
</dbReference>
<dbReference type="Gene3D" id="1.10.10.60">
    <property type="entry name" value="Homeodomain-like"/>
    <property type="match status" value="2"/>
</dbReference>
<dbReference type="PANTHER" id="PTHR43436:SF1">
    <property type="entry name" value="TRANSCRIPTIONAL REGULATORY PROTEIN"/>
    <property type="match status" value="1"/>
</dbReference>
<dbReference type="InterPro" id="IPR018060">
    <property type="entry name" value="HTH_AraC"/>
</dbReference>
<evidence type="ECO:0000256" key="1">
    <source>
        <dbReference type="ARBA" id="ARBA00023015"/>
    </source>
</evidence>
<name>A0A2Z6IAQ1_9BURK</name>
<sequence>MSERTLPYGSSATPSPTDAQAIDAYRSFGTLRSSANGASLAPEGDKRPLPQLVPAENLMAERERAARTSALLDELAALLGRLVLKGGSYSTTIPDLTITVRDHLNESACAVYDRAIGLMVSGRKCSVIGNRRYEYGRGDILITTVDMPALWQVLEASEARPFMAVSVRLSEEILRDLTSSVEVSSDSAEAAREEKTDDLTDENVIPDTDTAHVAAASLTVTPPEMVDAYLRLVKLLEAPEEERREIAPLLIREIHYRALKSASGPALVQLFSRDSRANRISRAVEWLRENFREPLSVTELADKVHMAPSTFHRHFKAVTSLSPLQYHKRLRLHEARRLMMVEHVDAASAGFAVGYMSPTQFSREYKRLFGAPPKRSLEQRPE</sequence>